<evidence type="ECO:0000256" key="1">
    <source>
        <dbReference type="SAM" id="SignalP"/>
    </source>
</evidence>
<dbReference type="EMBL" id="JAASRM010000001">
    <property type="protein sequence ID" value="NIK88416.1"/>
    <property type="molecule type" value="Genomic_DNA"/>
</dbReference>
<name>A0A846MYC8_9PROT</name>
<keyword evidence="1" id="KW-0732">Signal</keyword>
<proteinExistence type="predicted"/>
<dbReference type="Proteomes" id="UP000570514">
    <property type="component" value="Unassembled WGS sequence"/>
</dbReference>
<sequence>MKRIVLALSAVALLSSAASAGEIVRHKEVSFADLNLASKDGAAELHARLLNAANDVCADTKDATTAPYYEDCRAAAVKQAIAEVGVKLSKRIAAAR</sequence>
<gene>
    <name evidence="2" type="ORF">FHS83_001734</name>
</gene>
<dbReference type="NCBIfam" id="TIGR04433">
    <property type="entry name" value="UrcA_uranyl"/>
    <property type="match status" value="1"/>
</dbReference>
<comment type="caution">
    <text evidence="2">The sequence shown here is derived from an EMBL/GenBank/DDBJ whole genome shotgun (WGS) entry which is preliminary data.</text>
</comment>
<evidence type="ECO:0000313" key="2">
    <source>
        <dbReference type="EMBL" id="NIK88416.1"/>
    </source>
</evidence>
<reference evidence="2 3" key="1">
    <citation type="submission" date="2020-03" db="EMBL/GenBank/DDBJ databases">
        <title>Genomic Encyclopedia of Type Strains, Phase IV (KMG-IV): sequencing the most valuable type-strain genomes for metagenomic binning, comparative biology and taxonomic classification.</title>
        <authorList>
            <person name="Goeker M."/>
        </authorList>
    </citation>
    <scope>NUCLEOTIDE SEQUENCE [LARGE SCALE GENOMIC DNA]</scope>
    <source>
        <strain evidence="2 3">DSM 19867</strain>
    </source>
</reference>
<organism evidence="2 3">
    <name type="scientific">Rhizomicrobium palustre</name>
    <dbReference type="NCBI Taxonomy" id="189966"/>
    <lineage>
        <taxon>Bacteria</taxon>
        <taxon>Pseudomonadati</taxon>
        <taxon>Pseudomonadota</taxon>
        <taxon>Alphaproteobacteria</taxon>
        <taxon>Micropepsales</taxon>
        <taxon>Micropepsaceae</taxon>
        <taxon>Rhizomicrobium</taxon>
    </lineage>
</organism>
<protein>
    <submittedName>
        <fullName evidence="2">UrcA family protein</fullName>
    </submittedName>
</protein>
<dbReference type="InterPro" id="IPR030972">
    <property type="entry name" value="UrcA_uranyl"/>
</dbReference>
<feature type="signal peptide" evidence="1">
    <location>
        <begin position="1"/>
        <end position="20"/>
    </location>
</feature>
<keyword evidence="3" id="KW-1185">Reference proteome</keyword>
<dbReference type="RefSeq" id="WP_167082596.1">
    <property type="nucleotide sequence ID" value="NZ_BAAADC010000001.1"/>
</dbReference>
<evidence type="ECO:0000313" key="3">
    <source>
        <dbReference type="Proteomes" id="UP000570514"/>
    </source>
</evidence>
<feature type="chain" id="PRO_5032399760" evidence="1">
    <location>
        <begin position="21"/>
        <end position="96"/>
    </location>
</feature>
<dbReference type="AlphaFoldDB" id="A0A846MYC8"/>
<accession>A0A846MYC8</accession>